<dbReference type="EMBL" id="CAMAPF010000945">
    <property type="protein sequence ID" value="CAH9126859.1"/>
    <property type="molecule type" value="Genomic_DNA"/>
</dbReference>
<keyword evidence="2" id="KW-0812">Transmembrane</keyword>
<comment type="caution">
    <text evidence="3">The sequence shown here is derived from an EMBL/GenBank/DDBJ whole genome shotgun (WGS) entry which is preliminary data.</text>
</comment>
<feature type="transmembrane region" description="Helical" evidence="2">
    <location>
        <begin position="132"/>
        <end position="155"/>
    </location>
</feature>
<dbReference type="AlphaFoldDB" id="A0AAV0EUI1"/>
<protein>
    <submittedName>
        <fullName evidence="3">Uncharacterized protein</fullName>
    </submittedName>
</protein>
<feature type="region of interest" description="Disordered" evidence="1">
    <location>
        <begin position="35"/>
        <end position="97"/>
    </location>
</feature>
<accession>A0AAV0EUI1</accession>
<evidence type="ECO:0000256" key="2">
    <source>
        <dbReference type="SAM" id="Phobius"/>
    </source>
</evidence>
<evidence type="ECO:0000313" key="4">
    <source>
        <dbReference type="Proteomes" id="UP001152523"/>
    </source>
</evidence>
<gene>
    <name evidence="3" type="ORF">CEPIT_LOCUS27865</name>
</gene>
<evidence type="ECO:0000256" key="1">
    <source>
        <dbReference type="SAM" id="MobiDB-lite"/>
    </source>
</evidence>
<feature type="non-terminal residue" evidence="3">
    <location>
        <position position="167"/>
    </location>
</feature>
<proteinExistence type="predicted"/>
<sequence length="167" mass="18689">MTKPFGSWLRASGRKAKQTLDSKWLLAEGSSFGGDKHWSSMVRPGQEVVSDEMGESPKAGGGNGLFSGELEEEGLTGELKRRRTWKNQASEDAEKDDMALDFPKKKRGWGGRGSPTPPEDLMLITTFLAEELFYCSYFVLFIFHVLDVVFALTVLRFSNENNLETKT</sequence>
<reference evidence="3" key="1">
    <citation type="submission" date="2022-07" db="EMBL/GenBank/DDBJ databases">
        <authorList>
            <person name="Macas J."/>
            <person name="Novak P."/>
            <person name="Neumann P."/>
        </authorList>
    </citation>
    <scope>NUCLEOTIDE SEQUENCE</scope>
</reference>
<evidence type="ECO:0000313" key="3">
    <source>
        <dbReference type="EMBL" id="CAH9126859.1"/>
    </source>
</evidence>
<keyword evidence="2" id="KW-1133">Transmembrane helix</keyword>
<keyword evidence="4" id="KW-1185">Reference proteome</keyword>
<keyword evidence="2" id="KW-0472">Membrane</keyword>
<organism evidence="3 4">
    <name type="scientific">Cuscuta epithymum</name>
    <dbReference type="NCBI Taxonomy" id="186058"/>
    <lineage>
        <taxon>Eukaryota</taxon>
        <taxon>Viridiplantae</taxon>
        <taxon>Streptophyta</taxon>
        <taxon>Embryophyta</taxon>
        <taxon>Tracheophyta</taxon>
        <taxon>Spermatophyta</taxon>
        <taxon>Magnoliopsida</taxon>
        <taxon>eudicotyledons</taxon>
        <taxon>Gunneridae</taxon>
        <taxon>Pentapetalae</taxon>
        <taxon>asterids</taxon>
        <taxon>lamiids</taxon>
        <taxon>Solanales</taxon>
        <taxon>Convolvulaceae</taxon>
        <taxon>Cuscuteae</taxon>
        <taxon>Cuscuta</taxon>
        <taxon>Cuscuta subgen. Cuscuta</taxon>
    </lineage>
</organism>
<name>A0AAV0EUI1_9ASTE</name>
<dbReference type="Proteomes" id="UP001152523">
    <property type="component" value="Unassembled WGS sequence"/>
</dbReference>